<dbReference type="EMBL" id="CP155447">
    <property type="protein sequence ID" value="XBH00939.1"/>
    <property type="molecule type" value="Genomic_DNA"/>
</dbReference>
<evidence type="ECO:0008006" key="2">
    <source>
        <dbReference type="Google" id="ProtNLM"/>
    </source>
</evidence>
<accession>A0AAU7C7F7</accession>
<dbReference type="AlphaFoldDB" id="A0AAU7C7F7"/>
<reference evidence="1" key="1">
    <citation type="submission" date="2024-05" db="EMBL/GenBank/DDBJ databases">
        <title>Planctomycetes of the genus Singulisphaera possess chitinolytic capabilities.</title>
        <authorList>
            <person name="Ivanova A."/>
        </authorList>
    </citation>
    <scope>NUCLEOTIDE SEQUENCE</scope>
    <source>
        <strain evidence="1">Ch08T</strain>
    </source>
</reference>
<gene>
    <name evidence="1" type="ORF">V5E97_21555</name>
</gene>
<name>A0AAU7C7F7_9BACT</name>
<dbReference type="RefSeq" id="WP_406693621.1">
    <property type="nucleotide sequence ID" value="NZ_CP155447.1"/>
</dbReference>
<evidence type="ECO:0000313" key="1">
    <source>
        <dbReference type="EMBL" id="XBH00939.1"/>
    </source>
</evidence>
<protein>
    <recommendedName>
        <fullName evidence="2">DUF2867 domain-containing protein</fullName>
    </recommendedName>
</protein>
<organism evidence="1">
    <name type="scientific">Singulisphaera sp. Ch08</name>
    <dbReference type="NCBI Taxonomy" id="3120278"/>
    <lineage>
        <taxon>Bacteria</taxon>
        <taxon>Pseudomonadati</taxon>
        <taxon>Planctomycetota</taxon>
        <taxon>Planctomycetia</taxon>
        <taxon>Isosphaerales</taxon>
        <taxon>Isosphaeraceae</taxon>
        <taxon>Singulisphaera</taxon>
    </lineage>
</organism>
<sequence>MTVGDPENSTWPRTIVYLPKLVQHMAGIFEATEDDPAGSAWGPKVLGMLGIPRVDGFRLRINPAHQPKADVLKAQLFPSVLATSVDEHGIRFIAREAIPFACSGPRYHYSGNTPGGVALVIGLRPFLFPYIQTHLKYSFKNRSGAFTLEMKGKFAANAGADH</sequence>
<proteinExistence type="predicted"/>